<dbReference type="EMBL" id="WBNJ01003247">
    <property type="protein sequence ID" value="NXD89087.1"/>
    <property type="molecule type" value="Genomic_DNA"/>
</dbReference>
<keyword evidence="6" id="KW-0539">Nucleus</keyword>
<evidence type="ECO:0000256" key="2">
    <source>
        <dbReference type="ARBA" id="ARBA00022723"/>
    </source>
</evidence>
<dbReference type="GO" id="GO:0000978">
    <property type="term" value="F:RNA polymerase II cis-regulatory region sequence-specific DNA binding"/>
    <property type="evidence" value="ECO:0007669"/>
    <property type="project" value="TreeGrafter"/>
</dbReference>
<accession>A0A851Z9Z2</accession>
<evidence type="ECO:0000313" key="10">
    <source>
        <dbReference type="Proteomes" id="UP000648918"/>
    </source>
</evidence>
<dbReference type="Gene3D" id="3.30.160.60">
    <property type="entry name" value="Classic Zinc Finger"/>
    <property type="match status" value="2"/>
</dbReference>
<comment type="caution">
    <text evidence="9">The sequence shown here is derived from an EMBL/GenBank/DDBJ whole genome shotgun (WGS) entry which is preliminary data.</text>
</comment>
<dbReference type="GO" id="GO:0005634">
    <property type="term" value="C:nucleus"/>
    <property type="evidence" value="ECO:0007669"/>
    <property type="project" value="UniProtKB-SubCell"/>
</dbReference>
<feature type="non-terminal residue" evidence="9">
    <location>
        <position position="1"/>
    </location>
</feature>
<keyword evidence="3" id="KW-0677">Repeat</keyword>
<dbReference type="InterPro" id="IPR036236">
    <property type="entry name" value="Znf_C2H2_sf"/>
</dbReference>
<evidence type="ECO:0000256" key="7">
    <source>
        <dbReference type="PROSITE-ProRule" id="PRU00042"/>
    </source>
</evidence>
<sequence length="54" mass="6062">CADCSKSFGHKSNLTTHRRIHTGEKPFSCSDCSKTFSQSCSLTRHRHTHTGEKP</sequence>
<dbReference type="PANTHER" id="PTHR23235:SF178">
    <property type="entry name" value="C2H2-TYPE DOMAIN-CONTAINING PROTEIN-RELATED"/>
    <property type="match status" value="1"/>
</dbReference>
<evidence type="ECO:0000313" key="9">
    <source>
        <dbReference type="EMBL" id="NXD89087.1"/>
    </source>
</evidence>
<dbReference type="OrthoDB" id="6077919at2759"/>
<evidence type="ECO:0000256" key="6">
    <source>
        <dbReference type="ARBA" id="ARBA00023242"/>
    </source>
</evidence>
<protein>
    <submittedName>
        <fullName evidence="9">ZNF8 protein</fullName>
    </submittedName>
</protein>
<dbReference type="InterPro" id="IPR013087">
    <property type="entry name" value="Znf_C2H2_type"/>
</dbReference>
<organism evidence="9 10">
    <name type="scientific">Halcyon senegalensis</name>
    <dbReference type="NCBI Taxonomy" id="342381"/>
    <lineage>
        <taxon>Eukaryota</taxon>
        <taxon>Metazoa</taxon>
        <taxon>Chordata</taxon>
        <taxon>Craniata</taxon>
        <taxon>Vertebrata</taxon>
        <taxon>Euteleostomi</taxon>
        <taxon>Archelosauria</taxon>
        <taxon>Archosauria</taxon>
        <taxon>Dinosauria</taxon>
        <taxon>Saurischia</taxon>
        <taxon>Theropoda</taxon>
        <taxon>Coelurosauria</taxon>
        <taxon>Aves</taxon>
        <taxon>Neognathae</taxon>
        <taxon>Neoaves</taxon>
        <taxon>Telluraves</taxon>
        <taxon>Coraciimorphae</taxon>
        <taxon>Coraciiformes</taxon>
        <taxon>Alcedinidae</taxon>
        <taxon>Halcyon</taxon>
    </lineage>
</organism>
<reference evidence="9" key="1">
    <citation type="submission" date="2019-09" db="EMBL/GenBank/DDBJ databases">
        <title>Bird 10,000 Genomes (B10K) Project - Family phase.</title>
        <authorList>
            <person name="Zhang G."/>
        </authorList>
    </citation>
    <scope>NUCLEOTIDE SEQUENCE</scope>
    <source>
        <strain evidence="9">B10K-DU-024-03</strain>
        <tissue evidence="9">Muscle</tissue>
    </source>
</reference>
<dbReference type="Proteomes" id="UP000648918">
    <property type="component" value="Unassembled WGS sequence"/>
</dbReference>
<keyword evidence="2" id="KW-0479">Metal-binding</keyword>
<dbReference type="Pfam" id="PF00096">
    <property type="entry name" value="zf-C2H2"/>
    <property type="match status" value="2"/>
</dbReference>
<comment type="subcellular location">
    <subcellularLocation>
        <location evidence="1">Nucleus</location>
    </subcellularLocation>
</comment>
<dbReference type="PROSITE" id="PS00028">
    <property type="entry name" value="ZINC_FINGER_C2H2_1"/>
    <property type="match status" value="2"/>
</dbReference>
<dbReference type="SMART" id="SM00355">
    <property type="entry name" value="ZnF_C2H2"/>
    <property type="match status" value="2"/>
</dbReference>
<dbReference type="FunFam" id="3.30.160.60:FF:000557">
    <property type="entry name" value="zinc finger and SCAN domain-containing protein 29"/>
    <property type="match status" value="1"/>
</dbReference>
<name>A0A851Z9Z2_9AVES</name>
<evidence type="ECO:0000256" key="5">
    <source>
        <dbReference type="ARBA" id="ARBA00022833"/>
    </source>
</evidence>
<dbReference type="PROSITE" id="PS50157">
    <property type="entry name" value="ZINC_FINGER_C2H2_2"/>
    <property type="match status" value="2"/>
</dbReference>
<evidence type="ECO:0000256" key="3">
    <source>
        <dbReference type="ARBA" id="ARBA00022737"/>
    </source>
</evidence>
<feature type="domain" description="C2H2-type" evidence="8">
    <location>
        <begin position="1"/>
        <end position="26"/>
    </location>
</feature>
<proteinExistence type="predicted"/>
<evidence type="ECO:0000259" key="8">
    <source>
        <dbReference type="PROSITE" id="PS50157"/>
    </source>
</evidence>
<feature type="non-terminal residue" evidence="9">
    <location>
        <position position="54"/>
    </location>
</feature>
<keyword evidence="4 7" id="KW-0863">Zinc-finger</keyword>
<keyword evidence="5" id="KW-0862">Zinc</keyword>
<evidence type="ECO:0000256" key="1">
    <source>
        <dbReference type="ARBA" id="ARBA00004123"/>
    </source>
</evidence>
<feature type="domain" description="C2H2-type" evidence="8">
    <location>
        <begin position="27"/>
        <end position="54"/>
    </location>
</feature>
<gene>
    <name evidence="9" type="primary">Znf8</name>
    <name evidence="9" type="ORF">HALSEN_R08768</name>
</gene>
<evidence type="ECO:0000256" key="4">
    <source>
        <dbReference type="ARBA" id="ARBA00022771"/>
    </source>
</evidence>
<dbReference type="GO" id="GO:0008270">
    <property type="term" value="F:zinc ion binding"/>
    <property type="evidence" value="ECO:0007669"/>
    <property type="project" value="UniProtKB-KW"/>
</dbReference>
<dbReference type="SUPFAM" id="SSF57667">
    <property type="entry name" value="beta-beta-alpha zinc fingers"/>
    <property type="match status" value="1"/>
</dbReference>
<dbReference type="GO" id="GO:0000981">
    <property type="term" value="F:DNA-binding transcription factor activity, RNA polymerase II-specific"/>
    <property type="evidence" value="ECO:0007669"/>
    <property type="project" value="TreeGrafter"/>
</dbReference>
<dbReference type="AlphaFoldDB" id="A0A851Z9Z2"/>
<keyword evidence="10" id="KW-1185">Reference proteome</keyword>
<dbReference type="FunFam" id="3.30.160.60:FF:001498">
    <property type="entry name" value="Zinc finger protein 404"/>
    <property type="match status" value="1"/>
</dbReference>
<dbReference type="PANTHER" id="PTHR23235">
    <property type="entry name" value="KRUEPPEL-LIKE TRANSCRIPTION FACTOR"/>
    <property type="match status" value="1"/>
</dbReference>